<feature type="transmembrane region" description="Helical" evidence="7">
    <location>
        <begin position="85"/>
        <end position="112"/>
    </location>
</feature>
<dbReference type="InterPro" id="IPR035906">
    <property type="entry name" value="MetI-like_sf"/>
</dbReference>
<keyword evidence="3" id="KW-1003">Cell membrane</keyword>
<reference evidence="9 10" key="1">
    <citation type="submission" date="2022-06" db="EMBL/GenBank/DDBJ databases">
        <title>Isolation of gut microbiota from human fecal samples.</title>
        <authorList>
            <person name="Pamer E.G."/>
            <person name="Barat B."/>
            <person name="Waligurski E."/>
            <person name="Medina S."/>
            <person name="Paddock L."/>
            <person name="Mostad J."/>
        </authorList>
    </citation>
    <scope>NUCLEOTIDE SEQUENCE [LARGE SCALE GENOMIC DNA]</scope>
    <source>
        <strain evidence="9 10">DFI.9.73</strain>
    </source>
</reference>
<comment type="caution">
    <text evidence="9">The sequence shown here is derived from an EMBL/GenBank/DDBJ whole genome shotgun (WGS) entry which is preliminary data.</text>
</comment>
<protein>
    <submittedName>
        <fullName evidence="9">Carbohydrate ABC transporter permease</fullName>
    </submittedName>
</protein>
<evidence type="ECO:0000256" key="1">
    <source>
        <dbReference type="ARBA" id="ARBA00004651"/>
    </source>
</evidence>
<evidence type="ECO:0000256" key="5">
    <source>
        <dbReference type="ARBA" id="ARBA00022989"/>
    </source>
</evidence>
<dbReference type="CDD" id="cd06261">
    <property type="entry name" value="TM_PBP2"/>
    <property type="match status" value="1"/>
</dbReference>
<feature type="transmembrane region" description="Helical" evidence="7">
    <location>
        <begin position="25"/>
        <end position="46"/>
    </location>
</feature>
<dbReference type="PROSITE" id="PS50928">
    <property type="entry name" value="ABC_TM1"/>
    <property type="match status" value="1"/>
</dbReference>
<dbReference type="Proteomes" id="UP001524473">
    <property type="component" value="Unassembled WGS sequence"/>
</dbReference>
<dbReference type="InterPro" id="IPR000515">
    <property type="entry name" value="MetI-like"/>
</dbReference>
<feature type="transmembrane region" description="Helical" evidence="7">
    <location>
        <begin position="156"/>
        <end position="176"/>
    </location>
</feature>
<comment type="similarity">
    <text evidence="7">Belongs to the binding-protein-dependent transport system permease family.</text>
</comment>
<evidence type="ECO:0000256" key="2">
    <source>
        <dbReference type="ARBA" id="ARBA00022448"/>
    </source>
</evidence>
<evidence type="ECO:0000256" key="3">
    <source>
        <dbReference type="ARBA" id="ARBA00022475"/>
    </source>
</evidence>
<keyword evidence="10" id="KW-1185">Reference proteome</keyword>
<keyword evidence="6 7" id="KW-0472">Membrane</keyword>
<dbReference type="PANTHER" id="PTHR43744:SF9">
    <property type="entry name" value="POLYGALACTURONAN_RHAMNOGALACTURONAN TRANSPORT SYSTEM PERMEASE PROTEIN YTCP"/>
    <property type="match status" value="1"/>
</dbReference>
<sequence length="307" mass="34172">MAKAIDAMEFPAKKNKIKTSTGEKIFTVFNYAFFTLLCLLMLYPFWHVLMQSLSSMEEALKGGVFLYPKGFNLDTYVSVFKNPQIYSGFGTTIFATVVGSVLGTLVTAMTAYPLSKTRLRGGKIIMVLVLFTMIFNAGMIPNYLLIRNLGLYDNRWALVLPMLVSAYNCIIMKSFFLSIPESLEESARIDGANDMRIFFSIILPLSKATIATILLFNAVMYWNDYFSTVLYIQATDKWSLQAVLRNMLTNTQQAMQAAGVNVRAQSNTNAVTIKAASIVVATVPILVVYPFVQKYFVKGVMIGGVKG</sequence>
<name>A0ABT1RUW5_9FIRM</name>
<dbReference type="SUPFAM" id="SSF161098">
    <property type="entry name" value="MetI-like"/>
    <property type="match status" value="1"/>
</dbReference>
<dbReference type="PANTHER" id="PTHR43744">
    <property type="entry name" value="ABC TRANSPORTER PERMEASE PROTEIN MG189-RELATED-RELATED"/>
    <property type="match status" value="1"/>
</dbReference>
<proteinExistence type="inferred from homology"/>
<dbReference type="Pfam" id="PF00528">
    <property type="entry name" value="BPD_transp_1"/>
    <property type="match status" value="1"/>
</dbReference>
<feature type="domain" description="ABC transmembrane type-1" evidence="8">
    <location>
        <begin position="89"/>
        <end position="289"/>
    </location>
</feature>
<keyword evidence="2 7" id="KW-0813">Transport</keyword>
<feature type="transmembrane region" description="Helical" evidence="7">
    <location>
        <begin position="197"/>
        <end position="222"/>
    </location>
</feature>
<dbReference type="GeneID" id="90532257"/>
<evidence type="ECO:0000313" key="9">
    <source>
        <dbReference type="EMBL" id="MCQ4838457.1"/>
    </source>
</evidence>
<evidence type="ECO:0000313" key="10">
    <source>
        <dbReference type="Proteomes" id="UP001524473"/>
    </source>
</evidence>
<comment type="subcellular location">
    <subcellularLocation>
        <location evidence="1 7">Cell membrane</location>
        <topology evidence="1 7">Multi-pass membrane protein</topology>
    </subcellularLocation>
</comment>
<feature type="transmembrane region" description="Helical" evidence="7">
    <location>
        <begin position="271"/>
        <end position="292"/>
    </location>
</feature>
<gene>
    <name evidence="9" type="ORF">NE695_00840</name>
</gene>
<evidence type="ECO:0000256" key="6">
    <source>
        <dbReference type="ARBA" id="ARBA00023136"/>
    </source>
</evidence>
<feature type="transmembrane region" description="Helical" evidence="7">
    <location>
        <begin position="124"/>
        <end position="144"/>
    </location>
</feature>
<organism evidence="9 10">
    <name type="scientific">Neglectibacter timonensis</name>
    <dbReference type="NCBI Taxonomy" id="1776382"/>
    <lineage>
        <taxon>Bacteria</taxon>
        <taxon>Bacillati</taxon>
        <taxon>Bacillota</taxon>
        <taxon>Clostridia</taxon>
        <taxon>Eubacteriales</taxon>
        <taxon>Oscillospiraceae</taxon>
        <taxon>Neglectibacter</taxon>
    </lineage>
</organism>
<accession>A0ABT1RUW5</accession>
<evidence type="ECO:0000256" key="7">
    <source>
        <dbReference type="RuleBase" id="RU363032"/>
    </source>
</evidence>
<keyword evidence="4 7" id="KW-0812">Transmembrane</keyword>
<keyword evidence="5 7" id="KW-1133">Transmembrane helix</keyword>
<dbReference type="EMBL" id="JANFZH010000001">
    <property type="protein sequence ID" value="MCQ4838457.1"/>
    <property type="molecule type" value="Genomic_DNA"/>
</dbReference>
<dbReference type="Gene3D" id="1.10.3720.10">
    <property type="entry name" value="MetI-like"/>
    <property type="match status" value="1"/>
</dbReference>
<dbReference type="RefSeq" id="WP_207644506.1">
    <property type="nucleotide sequence ID" value="NZ_CABKVV010000013.1"/>
</dbReference>
<evidence type="ECO:0000259" key="8">
    <source>
        <dbReference type="PROSITE" id="PS50928"/>
    </source>
</evidence>
<evidence type="ECO:0000256" key="4">
    <source>
        <dbReference type="ARBA" id="ARBA00022692"/>
    </source>
</evidence>